<dbReference type="Proteomes" id="UP001057402">
    <property type="component" value="Chromosome 2"/>
</dbReference>
<organism evidence="1 2">
    <name type="scientific">Melastoma candidum</name>
    <dbReference type="NCBI Taxonomy" id="119954"/>
    <lineage>
        <taxon>Eukaryota</taxon>
        <taxon>Viridiplantae</taxon>
        <taxon>Streptophyta</taxon>
        <taxon>Embryophyta</taxon>
        <taxon>Tracheophyta</taxon>
        <taxon>Spermatophyta</taxon>
        <taxon>Magnoliopsida</taxon>
        <taxon>eudicotyledons</taxon>
        <taxon>Gunneridae</taxon>
        <taxon>Pentapetalae</taxon>
        <taxon>rosids</taxon>
        <taxon>malvids</taxon>
        <taxon>Myrtales</taxon>
        <taxon>Melastomataceae</taxon>
        <taxon>Melastomatoideae</taxon>
        <taxon>Melastomateae</taxon>
        <taxon>Melastoma</taxon>
    </lineage>
</organism>
<evidence type="ECO:0000313" key="2">
    <source>
        <dbReference type="Proteomes" id="UP001057402"/>
    </source>
</evidence>
<evidence type="ECO:0000313" key="1">
    <source>
        <dbReference type="EMBL" id="KAI4386719.1"/>
    </source>
</evidence>
<accession>A0ACB9SA74</accession>
<comment type="caution">
    <text evidence="1">The sequence shown here is derived from an EMBL/GenBank/DDBJ whole genome shotgun (WGS) entry which is preliminary data.</text>
</comment>
<keyword evidence="2" id="KW-1185">Reference proteome</keyword>
<dbReference type="EMBL" id="CM042881">
    <property type="protein sequence ID" value="KAI4386719.1"/>
    <property type="molecule type" value="Genomic_DNA"/>
</dbReference>
<name>A0ACB9SA74_9MYRT</name>
<sequence>MTLKTAAILASNELPPWLLSLVELGRFYRTCESHSSNRCNFYCINCMGVAFCPQCKNDHVKCGSRDILTIVFIQKKGGAGHPGPSNSYERCQNCSYRIKPQCSYCSIECKVEDIIRKKNSEEIVNQGGKRKSCEEADADSIVETDCKGVSPAPKSYRKRPRKGIPHRSPLF</sequence>
<gene>
    <name evidence="1" type="ORF">MLD38_004627</name>
</gene>
<proteinExistence type="predicted"/>
<reference evidence="2" key="1">
    <citation type="journal article" date="2023" name="Front. Plant Sci.">
        <title>Chromosomal-level genome assembly of Melastoma candidum provides insights into trichome evolution.</title>
        <authorList>
            <person name="Zhong Y."/>
            <person name="Wu W."/>
            <person name="Sun C."/>
            <person name="Zou P."/>
            <person name="Liu Y."/>
            <person name="Dai S."/>
            <person name="Zhou R."/>
        </authorList>
    </citation>
    <scope>NUCLEOTIDE SEQUENCE [LARGE SCALE GENOMIC DNA]</scope>
</reference>
<protein>
    <submittedName>
        <fullName evidence="1">Uncharacterized protein</fullName>
    </submittedName>
</protein>